<reference evidence="2 3" key="1">
    <citation type="submission" date="2019-07" db="EMBL/GenBank/DDBJ databases">
        <title>New species of Amycolatopsis and Streptomyces.</title>
        <authorList>
            <person name="Duangmal K."/>
            <person name="Teo W.F.A."/>
            <person name="Lipun K."/>
        </authorList>
    </citation>
    <scope>NUCLEOTIDE SEQUENCE [LARGE SCALE GENOMIC DNA]</scope>
    <source>
        <strain evidence="2 3">NBRC 109810</strain>
    </source>
</reference>
<evidence type="ECO:0000313" key="3">
    <source>
        <dbReference type="Proteomes" id="UP000325849"/>
    </source>
</evidence>
<accession>A0A5N8V4M6</accession>
<feature type="signal peptide" evidence="1">
    <location>
        <begin position="1"/>
        <end position="26"/>
    </location>
</feature>
<feature type="chain" id="PRO_5025005381" evidence="1">
    <location>
        <begin position="27"/>
        <end position="288"/>
    </location>
</feature>
<gene>
    <name evidence="2" type="ORF">FNH09_00260</name>
</gene>
<dbReference type="PROSITE" id="PS51257">
    <property type="entry name" value="PROKAR_LIPOPROTEIN"/>
    <property type="match status" value="1"/>
</dbReference>
<evidence type="ECO:0000313" key="2">
    <source>
        <dbReference type="EMBL" id="MPY29826.1"/>
    </source>
</evidence>
<dbReference type="Pfam" id="PF13385">
    <property type="entry name" value="Laminin_G_3"/>
    <property type="match status" value="1"/>
</dbReference>
<comment type="caution">
    <text evidence="2">The sequence shown here is derived from an EMBL/GenBank/DDBJ whole genome shotgun (WGS) entry which is preliminary data.</text>
</comment>
<dbReference type="RefSeq" id="WP_152883788.1">
    <property type="nucleotide sequence ID" value="NZ_VJZD01000001.1"/>
</dbReference>
<protein>
    <submittedName>
        <fullName evidence="2">LamG domain-containing protein</fullName>
    </submittedName>
</protein>
<dbReference type="AlphaFoldDB" id="A0A5N8V4M6"/>
<dbReference type="Proteomes" id="UP000325849">
    <property type="component" value="Unassembled WGS sequence"/>
</dbReference>
<proteinExistence type="predicted"/>
<sequence length="288" mass="30709">MTRTRRTACFLAAVIGGGAATLTACGSPPPSGDRPAAYDTEVLSDTPALYLRGGGYATKQSTAALKATRHHGPGTTSMPNGDPAFLFDGASQYVEVPDDDRLSVTTTGELTVEAWLRPDTLTFAKTASTGYVNWLGKSSSPNGQNEWLARMYSRDNTELRANRISGYVFNADGGFGAGSYFEDEVGSGEWIHFALVINTRDKSPAYPTGYVKIYRNGVLRDQDALAEYDITPANTDAPMRIGGVDDRSYFEGAIGKVAVYDSELPAARLAAHHQAMNAQSPRGSSAGT</sequence>
<keyword evidence="1" id="KW-0732">Signal</keyword>
<dbReference type="EMBL" id="VJZD01000001">
    <property type="protein sequence ID" value="MPY29826.1"/>
    <property type="molecule type" value="Genomic_DNA"/>
</dbReference>
<dbReference type="OrthoDB" id="9802683at2"/>
<dbReference type="SUPFAM" id="SSF49899">
    <property type="entry name" value="Concanavalin A-like lectins/glucanases"/>
    <property type="match status" value="1"/>
</dbReference>
<evidence type="ECO:0000256" key="1">
    <source>
        <dbReference type="SAM" id="SignalP"/>
    </source>
</evidence>
<name>A0A5N8V4M6_9ACTN</name>
<organism evidence="2 3">
    <name type="scientific">Streptomyces adustus</name>
    <dbReference type="NCBI Taxonomy" id="1609272"/>
    <lineage>
        <taxon>Bacteria</taxon>
        <taxon>Bacillati</taxon>
        <taxon>Actinomycetota</taxon>
        <taxon>Actinomycetes</taxon>
        <taxon>Kitasatosporales</taxon>
        <taxon>Streptomycetaceae</taxon>
        <taxon>Streptomyces</taxon>
    </lineage>
</organism>
<dbReference type="Gene3D" id="2.60.120.200">
    <property type="match status" value="1"/>
</dbReference>
<keyword evidence="3" id="KW-1185">Reference proteome</keyword>
<dbReference type="InterPro" id="IPR013320">
    <property type="entry name" value="ConA-like_dom_sf"/>
</dbReference>